<organism evidence="2 3">
    <name type="scientific">Mesorhizobium plurifarium</name>
    <dbReference type="NCBI Taxonomy" id="69974"/>
    <lineage>
        <taxon>Bacteria</taxon>
        <taxon>Pseudomonadati</taxon>
        <taxon>Pseudomonadota</taxon>
        <taxon>Alphaproteobacteria</taxon>
        <taxon>Hyphomicrobiales</taxon>
        <taxon>Phyllobacteriaceae</taxon>
        <taxon>Mesorhizobium</taxon>
    </lineage>
</organism>
<name>A0A090EHT4_MESPL</name>
<feature type="domain" description="VOC" evidence="1">
    <location>
        <begin position="21"/>
        <end position="135"/>
    </location>
</feature>
<gene>
    <name evidence="2" type="ORF">MPL3356_70205</name>
</gene>
<accession>A0A090EHT4</accession>
<keyword evidence="3" id="KW-1185">Reference proteome</keyword>
<proteinExistence type="predicted"/>
<dbReference type="SUPFAM" id="SSF54593">
    <property type="entry name" value="Glyoxalase/Bleomycin resistance protein/Dihydroxybiphenyl dioxygenase"/>
    <property type="match status" value="2"/>
</dbReference>
<dbReference type="EMBL" id="CCMZ01000067">
    <property type="protein sequence ID" value="CDX27744.1"/>
    <property type="molecule type" value="Genomic_DNA"/>
</dbReference>
<dbReference type="Gene3D" id="3.10.180.10">
    <property type="entry name" value="2,3-Dihydroxybiphenyl 1,2-Dioxygenase, domain 1"/>
    <property type="match status" value="2"/>
</dbReference>
<keyword evidence="2" id="KW-0560">Oxidoreductase</keyword>
<dbReference type="AlphaFoldDB" id="A0A090EHT4"/>
<dbReference type="InterPro" id="IPR037523">
    <property type="entry name" value="VOC_core"/>
</dbReference>
<evidence type="ECO:0000313" key="3">
    <source>
        <dbReference type="Proteomes" id="UP000045285"/>
    </source>
</evidence>
<dbReference type="InterPro" id="IPR004360">
    <property type="entry name" value="Glyas_Fos-R_dOase_dom"/>
</dbReference>
<keyword evidence="2" id="KW-0223">Dioxygenase</keyword>
<dbReference type="Proteomes" id="UP000045285">
    <property type="component" value="Unassembled WGS sequence"/>
</dbReference>
<reference evidence="3" key="1">
    <citation type="submission" date="2014-08" db="EMBL/GenBank/DDBJ databases">
        <authorList>
            <person name="Moulin L."/>
        </authorList>
    </citation>
    <scope>NUCLEOTIDE SEQUENCE [LARGE SCALE GENOMIC DNA]</scope>
</reference>
<dbReference type="PANTHER" id="PTHR43279">
    <property type="entry name" value="CATECHOL-2,3-DIOXYGENASE"/>
    <property type="match status" value="1"/>
</dbReference>
<evidence type="ECO:0000313" key="2">
    <source>
        <dbReference type="EMBL" id="CDX27744.1"/>
    </source>
</evidence>
<protein>
    <submittedName>
        <fullName evidence="2">Glyoxalase/bleomycin resistance protein/dioxygenase</fullName>
    </submittedName>
</protein>
<dbReference type="GO" id="GO:0051213">
    <property type="term" value="F:dioxygenase activity"/>
    <property type="evidence" value="ECO:0007669"/>
    <property type="project" value="UniProtKB-KW"/>
</dbReference>
<evidence type="ECO:0000259" key="1">
    <source>
        <dbReference type="PROSITE" id="PS51819"/>
    </source>
</evidence>
<dbReference type="STRING" id="69974.MPLDJ20_110217"/>
<dbReference type="PROSITE" id="PS51819">
    <property type="entry name" value="VOC"/>
    <property type="match status" value="2"/>
</dbReference>
<sequence>MPLAAIGQTTMDEGLLSPLTRLGPVHLRVTDVPAALNVWRDVLGLALLGEDAVMAGLGVGDRTLIVLHAGAETPLPQKARGLFHVAIHVTSRRDLAHTAARLKASGLRYSAQDHLVSESLYVSDPSGNGIEICFDTPERLLRQEISPSGRVALIAADGSAHSGLEPLDVSGLLRDLGNSGHVEPKMARDAFIGHIHLRARAPEMLMKFYLGVLGFLPHIQSRTFGMFDCGTERRAHMVAFNIWARDELREPPPNAAGLDHFTIELGSAQELAAVERRLEAADIPAKRDGRVISSGDPEGNRLRFVVHGD</sequence>
<dbReference type="InterPro" id="IPR029068">
    <property type="entry name" value="Glyas_Bleomycin-R_OHBP_Dase"/>
</dbReference>
<feature type="domain" description="VOC" evidence="1">
    <location>
        <begin position="191"/>
        <end position="309"/>
    </location>
</feature>
<dbReference type="PANTHER" id="PTHR43279:SF1">
    <property type="entry name" value="CATECHOL-2,3-DIOXYGENASE"/>
    <property type="match status" value="1"/>
</dbReference>
<dbReference type="Pfam" id="PF00903">
    <property type="entry name" value="Glyoxalase"/>
    <property type="match status" value="1"/>
</dbReference>